<sequence length="322" mass="37330">MKFMGKVVKDLLLMKDAVVFSEPVDPVLHKAPDYYQVIAEPRDLGTIKLSVEQGKYKTVDEIKKDVQLVWDNCKKYNPAPNAYYQIAEQMEKDWKRREETLPAFVNEMRDPTMAEIDQLPHKEGQFVRSQIFGSQQRAVSSGAAKSKVKYRQTAQNADGTWKETDFELNRTKERFPYQLDPTKRGMFQSQNRNLQGTRSNPQQYSTNYSEALIGDEQPLDADQLQQIRDSITDLEEDALQGLLDLSRDTGCLKTSGGEKKKENQMNKDQEQQDDDEDEDDEEVEIDIERMDNPTIIEYRDILDQSKTKALHKLLNLVHKERD</sequence>
<dbReference type="PANTHER" id="PTHR45926">
    <property type="entry name" value="OSJNBA0053K19.4 PROTEIN"/>
    <property type="match status" value="1"/>
</dbReference>
<dbReference type="EMBL" id="SNRW01023868">
    <property type="protein sequence ID" value="KAA6362676.1"/>
    <property type="molecule type" value="Genomic_DNA"/>
</dbReference>
<proteinExistence type="predicted"/>
<feature type="domain" description="Bromo" evidence="4">
    <location>
        <begin position="20"/>
        <end position="84"/>
    </location>
</feature>
<reference evidence="5 6" key="1">
    <citation type="submission" date="2019-03" db="EMBL/GenBank/DDBJ databases">
        <title>Single cell metagenomics reveals metabolic interactions within the superorganism composed of flagellate Streblomastix strix and complex community of Bacteroidetes bacteria on its surface.</title>
        <authorList>
            <person name="Treitli S.C."/>
            <person name="Kolisko M."/>
            <person name="Husnik F."/>
            <person name="Keeling P."/>
            <person name="Hampl V."/>
        </authorList>
    </citation>
    <scope>NUCLEOTIDE SEQUENCE [LARGE SCALE GENOMIC DNA]</scope>
    <source>
        <strain evidence="5">ST1C</strain>
    </source>
</reference>
<dbReference type="CDD" id="cd04369">
    <property type="entry name" value="Bromodomain"/>
    <property type="match status" value="1"/>
</dbReference>
<dbReference type="PROSITE" id="PS50014">
    <property type="entry name" value="BROMODOMAIN_2"/>
    <property type="match status" value="1"/>
</dbReference>
<evidence type="ECO:0000256" key="1">
    <source>
        <dbReference type="ARBA" id="ARBA00023117"/>
    </source>
</evidence>
<dbReference type="PRINTS" id="PR00503">
    <property type="entry name" value="BROMODOMAIN"/>
</dbReference>
<dbReference type="Proteomes" id="UP000324800">
    <property type="component" value="Unassembled WGS sequence"/>
</dbReference>
<protein>
    <recommendedName>
        <fullName evidence="4">Bromo domain-containing protein</fullName>
    </recommendedName>
</protein>
<dbReference type="SUPFAM" id="SSF47370">
    <property type="entry name" value="Bromodomain"/>
    <property type="match status" value="1"/>
</dbReference>
<dbReference type="InterPro" id="IPR036427">
    <property type="entry name" value="Bromodomain-like_sf"/>
</dbReference>
<dbReference type="OrthoDB" id="21449at2759"/>
<dbReference type="SMART" id="SM00297">
    <property type="entry name" value="BROMO"/>
    <property type="match status" value="1"/>
</dbReference>
<dbReference type="Gene3D" id="1.20.920.10">
    <property type="entry name" value="Bromodomain-like"/>
    <property type="match status" value="1"/>
</dbReference>
<dbReference type="Pfam" id="PF00439">
    <property type="entry name" value="Bromodomain"/>
    <property type="match status" value="1"/>
</dbReference>
<evidence type="ECO:0000256" key="3">
    <source>
        <dbReference type="SAM" id="MobiDB-lite"/>
    </source>
</evidence>
<evidence type="ECO:0000256" key="2">
    <source>
        <dbReference type="PROSITE-ProRule" id="PRU00035"/>
    </source>
</evidence>
<feature type="compositionally biased region" description="Acidic residues" evidence="3">
    <location>
        <begin position="271"/>
        <end position="285"/>
    </location>
</feature>
<evidence type="ECO:0000259" key="4">
    <source>
        <dbReference type="PROSITE" id="PS50014"/>
    </source>
</evidence>
<accession>A0A5J4TW48</accession>
<evidence type="ECO:0000313" key="6">
    <source>
        <dbReference type="Proteomes" id="UP000324800"/>
    </source>
</evidence>
<comment type="caution">
    <text evidence="5">The sequence shown here is derived from an EMBL/GenBank/DDBJ whole genome shotgun (WGS) entry which is preliminary data.</text>
</comment>
<organism evidence="5 6">
    <name type="scientific">Streblomastix strix</name>
    <dbReference type="NCBI Taxonomy" id="222440"/>
    <lineage>
        <taxon>Eukaryota</taxon>
        <taxon>Metamonada</taxon>
        <taxon>Preaxostyla</taxon>
        <taxon>Oxymonadida</taxon>
        <taxon>Streblomastigidae</taxon>
        <taxon>Streblomastix</taxon>
    </lineage>
</organism>
<feature type="compositionally biased region" description="Basic and acidic residues" evidence="3">
    <location>
        <begin position="256"/>
        <end position="270"/>
    </location>
</feature>
<name>A0A5J4TW48_9EUKA</name>
<dbReference type="AlphaFoldDB" id="A0A5J4TW48"/>
<gene>
    <name evidence="5" type="ORF">EZS28_041797</name>
</gene>
<feature type="region of interest" description="Disordered" evidence="3">
    <location>
        <begin position="248"/>
        <end position="294"/>
    </location>
</feature>
<dbReference type="InterPro" id="IPR001487">
    <property type="entry name" value="Bromodomain"/>
</dbReference>
<evidence type="ECO:0000313" key="5">
    <source>
        <dbReference type="EMBL" id="KAA6362676.1"/>
    </source>
</evidence>
<keyword evidence="1 2" id="KW-0103">Bromodomain</keyword>